<dbReference type="FunFam" id="3.40.50.720:FF:000446">
    <property type="entry name" value="Short chain dehydrogenase"/>
    <property type="match status" value="1"/>
</dbReference>
<dbReference type="EMBL" id="AP022213">
    <property type="protein sequence ID" value="BBT15341.1"/>
    <property type="molecule type" value="Genomic_DNA"/>
</dbReference>
<evidence type="ECO:0000313" key="5">
    <source>
        <dbReference type="EMBL" id="BBT15341.1"/>
    </source>
</evidence>
<dbReference type="AlphaFoldDB" id="A0A6S5RHC1"/>
<evidence type="ECO:0000313" key="6">
    <source>
        <dbReference type="Proteomes" id="UP000515591"/>
    </source>
</evidence>
<evidence type="ECO:0000256" key="3">
    <source>
        <dbReference type="RuleBase" id="RU000363"/>
    </source>
</evidence>
<sequence length="292" mass="30462">MPICQDRIVLITGAGGGLGRAYALAFAAEGAKVVVNDINLPAAEAVVAQIRAEGGEAFANAGDITDYAAAGAIVRQVLDTYGDLHVLVNNAGICRDRMFASLSEADWDAVMAVHLKGHFCLASHAVKHWREQAKGGARLQARIINTSSGAGLQGSIGQANYSAAKGGIASLTLVQAAELARYGITANALAPAARTGMTETVFAEVMKKPEDGFDHFAPENVAPLVVWLGSEASQGVTGRMFEVEGGKVSIADGWRKGPEFDKGARFTPHELGGVIDRLLTEATPAQKVYGSS</sequence>
<protein>
    <submittedName>
        <fullName evidence="5">Short-chain dehydrogenase</fullName>
    </submittedName>
</protein>
<keyword evidence="2" id="KW-0560">Oxidoreductase</keyword>
<dbReference type="GO" id="GO:0016491">
    <property type="term" value="F:oxidoreductase activity"/>
    <property type="evidence" value="ECO:0007669"/>
    <property type="project" value="UniProtKB-KW"/>
</dbReference>
<dbReference type="Proteomes" id="UP000515591">
    <property type="component" value="Chromosome"/>
</dbReference>
<comment type="similarity">
    <text evidence="1 3">Belongs to the short-chain dehydrogenases/reductases (SDR) family.</text>
</comment>
<dbReference type="SUPFAM" id="SSF51735">
    <property type="entry name" value="NAD(P)-binding Rossmann-fold domains"/>
    <property type="match status" value="1"/>
</dbReference>
<evidence type="ECO:0000259" key="4">
    <source>
        <dbReference type="SMART" id="SM00822"/>
    </source>
</evidence>
<dbReference type="InterPro" id="IPR036291">
    <property type="entry name" value="NAD(P)-bd_dom_sf"/>
</dbReference>
<dbReference type="RefSeq" id="WP_182852006.1">
    <property type="nucleotide sequence ID" value="NZ_AP022213.1"/>
</dbReference>
<dbReference type="NCBIfam" id="NF005861">
    <property type="entry name" value="PRK07791.1"/>
    <property type="match status" value="1"/>
</dbReference>
<feature type="domain" description="Ketoreductase" evidence="4">
    <location>
        <begin position="7"/>
        <end position="200"/>
    </location>
</feature>
<dbReference type="InterPro" id="IPR057326">
    <property type="entry name" value="KR_dom"/>
</dbReference>
<dbReference type="InterPro" id="IPR051687">
    <property type="entry name" value="Peroxisomal_Beta-Oxidation"/>
</dbReference>
<dbReference type="InterPro" id="IPR020904">
    <property type="entry name" value="Sc_DH/Rdtase_CS"/>
</dbReference>
<dbReference type="PRINTS" id="PR00080">
    <property type="entry name" value="SDRFAMILY"/>
</dbReference>
<organism evidence="5 6">
    <name type="scientific">Metapseudomonas otitidis</name>
    <dbReference type="NCBI Taxonomy" id="319939"/>
    <lineage>
        <taxon>Bacteria</taxon>
        <taxon>Pseudomonadati</taxon>
        <taxon>Pseudomonadota</taxon>
        <taxon>Gammaproteobacteria</taxon>
        <taxon>Pseudomonadales</taxon>
        <taxon>Pseudomonadaceae</taxon>
        <taxon>Metapseudomonas</taxon>
    </lineage>
</organism>
<gene>
    <name evidence="5" type="ORF">WP8S17C03_13900</name>
</gene>
<name>A0A6S5RHC1_9GAMM</name>
<dbReference type="PANTHER" id="PTHR45024">
    <property type="entry name" value="DEHYDROGENASES, SHORT CHAIN"/>
    <property type="match status" value="1"/>
</dbReference>
<dbReference type="Gene3D" id="3.40.50.720">
    <property type="entry name" value="NAD(P)-binding Rossmann-like Domain"/>
    <property type="match status" value="1"/>
</dbReference>
<dbReference type="InterPro" id="IPR002347">
    <property type="entry name" value="SDR_fam"/>
</dbReference>
<dbReference type="SMART" id="SM00822">
    <property type="entry name" value="PKS_KR"/>
    <property type="match status" value="1"/>
</dbReference>
<evidence type="ECO:0000256" key="1">
    <source>
        <dbReference type="ARBA" id="ARBA00006484"/>
    </source>
</evidence>
<reference evidence="5 6" key="1">
    <citation type="submission" date="2019-12" db="EMBL/GenBank/DDBJ databases">
        <title>complete genome sequences of Pseudomonas otitidis str. WP8-S17-CRE-03 isolated from wastewater treatment plant effluent.</title>
        <authorList>
            <person name="Sekizuka T."/>
            <person name="Itokawa K."/>
            <person name="Yatsu K."/>
            <person name="Inamine Y."/>
            <person name="Kuroda M."/>
        </authorList>
    </citation>
    <scope>NUCLEOTIDE SEQUENCE [LARGE SCALE GENOMIC DNA]</scope>
    <source>
        <strain evidence="5 6">WP8-S17-CRE-03</strain>
    </source>
</reference>
<evidence type="ECO:0000256" key="2">
    <source>
        <dbReference type="ARBA" id="ARBA00023002"/>
    </source>
</evidence>
<dbReference type="PROSITE" id="PS00061">
    <property type="entry name" value="ADH_SHORT"/>
    <property type="match status" value="1"/>
</dbReference>
<dbReference type="Pfam" id="PF00106">
    <property type="entry name" value="adh_short"/>
    <property type="match status" value="1"/>
</dbReference>
<proteinExistence type="inferred from homology"/>
<dbReference type="PANTHER" id="PTHR45024:SF2">
    <property type="entry name" value="SCP2 DOMAIN-CONTAINING PROTEIN"/>
    <property type="match status" value="1"/>
</dbReference>
<accession>A0A6S5RHC1</accession>
<dbReference type="PRINTS" id="PR00081">
    <property type="entry name" value="GDHRDH"/>
</dbReference>